<dbReference type="Proteomes" id="UP000229740">
    <property type="component" value="Unassembled WGS sequence"/>
</dbReference>
<dbReference type="EMBL" id="PDPS01000026">
    <property type="protein sequence ID" value="PID57577.1"/>
    <property type="molecule type" value="Genomic_DNA"/>
</dbReference>
<evidence type="ECO:0000313" key="2">
    <source>
        <dbReference type="Proteomes" id="UP000229740"/>
    </source>
</evidence>
<comment type="caution">
    <text evidence="1">The sequence shown here is derived from an EMBL/GenBank/DDBJ whole genome shotgun (WGS) entry which is preliminary data.</text>
</comment>
<accession>A0A2G6E6J7</accession>
<name>A0A2G6E6J7_9BACT</name>
<organism evidence="1 2">
    <name type="scientific">candidate division KSB3 bacterium</name>
    <dbReference type="NCBI Taxonomy" id="2044937"/>
    <lineage>
        <taxon>Bacteria</taxon>
        <taxon>candidate division KSB3</taxon>
    </lineage>
</organism>
<sequence>MRPSSGSVIACSNPEGCSLLDTVDRSRIDDAVPVTEIRQHLSCPGTLAFRDTASHRMRNSFAQAINGLVIVDRYPQFDVDCLKSVPPRIALQ</sequence>
<protein>
    <submittedName>
        <fullName evidence="1">Uncharacterized protein</fullName>
    </submittedName>
</protein>
<gene>
    <name evidence="1" type="ORF">CSB45_07060</name>
</gene>
<reference evidence="1 2" key="1">
    <citation type="submission" date="2017-10" db="EMBL/GenBank/DDBJ databases">
        <title>Novel microbial diversity and functional potential in the marine mammal oral microbiome.</title>
        <authorList>
            <person name="Dudek N.K."/>
            <person name="Sun C.L."/>
            <person name="Burstein D."/>
            <person name="Kantor R.S."/>
            <person name="Aliaga Goltsman D.S."/>
            <person name="Bik E.M."/>
            <person name="Thomas B.C."/>
            <person name="Banfield J.F."/>
            <person name="Relman D.A."/>
        </authorList>
    </citation>
    <scope>NUCLEOTIDE SEQUENCE [LARGE SCALE GENOMIC DNA]</scope>
    <source>
        <strain evidence="1">DOLZORAL124_49_17</strain>
    </source>
</reference>
<evidence type="ECO:0000313" key="1">
    <source>
        <dbReference type="EMBL" id="PID57577.1"/>
    </source>
</evidence>
<proteinExistence type="predicted"/>
<dbReference type="AlphaFoldDB" id="A0A2G6E6J7"/>